<dbReference type="CDD" id="cd06588">
    <property type="entry name" value="PhnB_like"/>
    <property type="match status" value="1"/>
</dbReference>
<comment type="caution">
    <text evidence="2">The sequence shown here is derived from an EMBL/GenBank/DDBJ whole genome shotgun (WGS) entry which is preliminary data.</text>
</comment>
<dbReference type="Proteomes" id="UP000717995">
    <property type="component" value="Unassembled WGS sequence"/>
</dbReference>
<evidence type="ECO:0000313" key="3">
    <source>
        <dbReference type="Proteomes" id="UP000717995"/>
    </source>
</evidence>
<dbReference type="PANTHER" id="PTHR33990">
    <property type="entry name" value="PROTEIN YJDN-RELATED"/>
    <property type="match status" value="1"/>
</dbReference>
<dbReference type="Pfam" id="PF06983">
    <property type="entry name" value="3-dmu-9_3-mt"/>
    <property type="match status" value="1"/>
</dbReference>
<dbReference type="InterPro" id="IPR029068">
    <property type="entry name" value="Glyas_Bleomycin-R_OHBP_Dase"/>
</dbReference>
<sequence length="137" mass="14894">MQVQPYLFFNGRCEEALAFYGQAIGAQTTFLMRFKEAPDMPPSNECGNIGPEHIMHANLTIGSTQVMASDGASPDAPGFRGFSLSVTAANPAEAEQAFNALLDGGQVVMPLQETFWAKAFGMLVDRFGVHWMVNCEK</sequence>
<dbReference type="SUPFAM" id="SSF54593">
    <property type="entry name" value="Glyoxalase/Bleomycin resistance protein/Dihydroxybiphenyl dioxygenase"/>
    <property type="match status" value="1"/>
</dbReference>
<dbReference type="EMBL" id="JAFEUP010000001">
    <property type="protein sequence ID" value="MBM7060165.1"/>
    <property type="molecule type" value="Genomic_DNA"/>
</dbReference>
<proteinExistence type="predicted"/>
<accession>A0ABS2IBL3</accession>
<dbReference type="Gene3D" id="3.10.180.10">
    <property type="entry name" value="2,3-Dihydroxybiphenyl 1,2-Dioxygenase, domain 1"/>
    <property type="match status" value="1"/>
</dbReference>
<organism evidence="2 3">
    <name type="scientific">Zestomonas insulae</name>
    <dbReference type="NCBI Taxonomy" id="2809017"/>
    <lineage>
        <taxon>Bacteria</taxon>
        <taxon>Pseudomonadati</taxon>
        <taxon>Pseudomonadota</taxon>
        <taxon>Gammaproteobacteria</taxon>
        <taxon>Pseudomonadales</taxon>
        <taxon>Pseudomonadaceae</taxon>
        <taxon>Zestomonas</taxon>
    </lineage>
</organism>
<feature type="domain" description="PhnB-like" evidence="1">
    <location>
        <begin position="3"/>
        <end position="133"/>
    </location>
</feature>
<gene>
    <name evidence="2" type="ORF">JQX08_05540</name>
</gene>
<name>A0ABS2IBL3_9GAMM</name>
<dbReference type="RefSeq" id="WP_204915245.1">
    <property type="nucleotide sequence ID" value="NZ_JAFEUP010000001.1"/>
</dbReference>
<reference evidence="2 3" key="1">
    <citation type="submission" date="2021-02" db="EMBL/GenBank/DDBJ databases">
        <authorList>
            <person name="Lee D.-H."/>
        </authorList>
    </citation>
    <scope>NUCLEOTIDE SEQUENCE [LARGE SCALE GENOMIC DNA]</scope>
    <source>
        <strain evidence="2 3">UL073</strain>
    </source>
</reference>
<evidence type="ECO:0000313" key="2">
    <source>
        <dbReference type="EMBL" id="MBM7060165.1"/>
    </source>
</evidence>
<protein>
    <submittedName>
        <fullName evidence="2">VOC family protein</fullName>
    </submittedName>
</protein>
<keyword evidence="3" id="KW-1185">Reference proteome</keyword>
<dbReference type="InterPro" id="IPR028973">
    <property type="entry name" value="PhnB-like"/>
</dbReference>
<dbReference type="PANTHER" id="PTHR33990:SF1">
    <property type="entry name" value="PROTEIN YJDN"/>
    <property type="match status" value="1"/>
</dbReference>
<evidence type="ECO:0000259" key="1">
    <source>
        <dbReference type="Pfam" id="PF06983"/>
    </source>
</evidence>